<dbReference type="EMBL" id="BRXR01000001">
    <property type="protein sequence ID" value="GLC29901.1"/>
    <property type="molecule type" value="Genomic_DNA"/>
</dbReference>
<dbReference type="Gene3D" id="3.30.9.10">
    <property type="entry name" value="D-Amino Acid Oxidase, subunit A, domain 2"/>
    <property type="match status" value="1"/>
</dbReference>
<name>A0ABQ5N438_9CLOT</name>
<dbReference type="InterPro" id="IPR041854">
    <property type="entry name" value="BFD-like_2Fe2S-bd_dom_sf"/>
</dbReference>
<reference evidence="3 4" key="1">
    <citation type="journal article" date="2024" name="Int. J. Syst. Evol. Microbiol.">
        <title>Clostridium omnivorum sp. nov., isolated from anoxic soil under the treatment of reductive soil disinfestation.</title>
        <authorList>
            <person name="Ueki A."/>
            <person name="Tonouchi A."/>
            <person name="Kaku N."/>
            <person name="Honma S."/>
            <person name="Ueki K."/>
        </authorList>
    </citation>
    <scope>NUCLEOTIDE SEQUENCE [LARGE SCALE GENOMIC DNA]</scope>
    <source>
        <strain evidence="3 4">E14</strain>
    </source>
</reference>
<evidence type="ECO:0000313" key="4">
    <source>
        <dbReference type="Proteomes" id="UP001208567"/>
    </source>
</evidence>
<dbReference type="PANTHER" id="PTHR42720">
    <property type="entry name" value="GLYCEROL-3-PHOSPHATE DEHYDROGENASE"/>
    <property type="match status" value="1"/>
</dbReference>
<evidence type="ECO:0000259" key="1">
    <source>
        <dbReference type="Pfam" id="PF01266"/>
    </source>
</evidence>
<dbReference type="RefSeq" id="WP_264849175.1">
    <property type="nucleotide sequence ID" value="NZ_BRXR01000001.1"/>
</dbReference>
<dbReference type="InterPro" id="IPR007419">
    <property type="entry name" value="BFD-like_2Fe2S-bd_dom"/>
</dbReference>
<feature type="domain" description="BFD-like [2Fe-2S]-binding" evidence="2">
    <location>
        <begin position="489"/>
        <end position="543"/>
    </location>
</feature>
<dbReference type="Pfam" id="PF04324">
    <property type="entry name" value="Fer2_BFD"/>
    <property type="match status" value="1"/>
</dbReference>
<sequence>MSKSLNYINNTLQKKISKNIECREWHSSIILEGMVATWDDAIKAGKFSAKHGYKGVVNRLEVSNLLLPKVKEPLIKDNYLEGKKVDVLIIGGGIIGASIARELSKWDISILLLEKEEDLAMQTSSRNDGMIHPGIEPKPGSKRSKFNVKGNAMYTKIAEELNVPINRLGSNILFDKKWVKLLSPVIMSRAKNVGVPGVQFLSKKEVMCLEKNITNNIEGAVHFNSTAVTSPYKMTLAYAENAVMNGAEVCLNTIVKAMHMENQNIIKVMTNRGTIYPKIVVNASGVFSDSIANMAGDQFFTIHPRKGEIVFLDKKKGHLINSVIAMPTLTLAKTDTKGGGVVKTIDGNILLGPDAYEQPYKEDFSTNKRNIDNILNKFLPLVNGLSRSDVITYCSGTRAATYEEDFIIEKSEYVKNLIHAAGIQSPGFASAPAIAEEIERLTCETLAKTMEVKPKEHWNPIRKSIPDLSSMSFEERSKIIKNNPSFGEIICRCEEISKGEIISAINSPIPATTVDGIKRRVRAGMGRCQGGFCLPLVMNIIHEESGKEMTEITKLGGKSNILLKETKADEAYLKE</sequence>
<dbReference type="InterPro" id="IPR036188">
    <property type="entry name" value="FAD/NAD-bd_sf"/>
</dbReference>
<dbReference type="CDD" id="cd19946">
    <property type="entry name" value="GlpA-like_Fer2_BFD-like"/>
    <property type="match status" value="1"/>
</dbReference>
<dbReference type="Pfam" id="PF01266">
    <property type="entry name" value="DAO"/>
    <property type="match status" value="1"/>
</dbReference>
<keyword evidence="4" id="KW-1185">Reference proteome</keyword>
<dbReference type="Gene3D" id="1.10.10.1100">
    <property type="entry name" value="BFD-like [2Fe-2S]-binding domain"/>
    <property type="match status" value="1"/>
</dbReference>
<evidence type="ECO:0000313" key="3">
    <source>
        <dbReference type="EMBL" id="GLC29901.1"/>
    </source>
</evidence>
<dbReference type="InterPro" id="IPR052745">
    <property type="entry name" value="G3P_Oxidase/Oxidoreductase"/>
</dbReference>
<proteinExistence type="predicted"/>
<accession>A0ABQ5N438</accession>
<dbReference type="Gene3D" id="3.50.50.60">
    <property type="entry name" value="FAD/NAD(P)-binding domain"/>
    <property type="match status" value="1"/>
</dbReference>
<evidence type="ECO:0000259" key="2">
    <source>
        <dbReference type="Pfam" id="PF04324"/>
    </source>
</evidence>
<feature type="domain" description="FAD dependent oxidoreductase" evidence="1">
    <location>
        <begin position="86"/>
        <end position="438"/>
    </location>
</feature>
<dbReference type="InterPro" id="IPR006076">
    <property type="entry name" value="FAD-dep_OxRdtase"/>
</dbReference>
<organism evidence="3 4">
    <name type="scientific">Clostridium omnivorum</name>
    <dbReference type="NCBI Taxonomy" id="1604902"/>
    <lineage>
        <taxon>Bacteria</taxon>
        <taxon>Bacillati</taxon>
        <taxon>Bacillota</taxon>
        <taxon>Clostridia</taxon>
        <taxon>Eubacteriales</taxon>
        <taxon>Clostridiaceae</taxon>
        <taxon>Clostridium</taxon>
    </lineage>
</organism>
<gene>
    <name evidence="3" type="ORF">bsdE14_13110</name>
</gene>
<protein>
    <submittedName>
        <fullName evidence="3">FAD/NAD(P)-binding oxidoreductase</fullName>
    </submittedName>
</protein>
<dbReference type="SUPFAM" id="SSF51905">
    <property type="entry name" value="FAD/NAD(P)-binding domain"/>
    <property type="match status" value="1"/>
</dbReference>
<comment type="caution">
    <text evidence="3">The sequence shown here is derived from an EMBL/GenBank/DDBJ whole genome shotgun (WGS) entry which is preliminary data.</text>
</comment>
<dbReference type="Proteomes" id="UP001208567">
    <property type="component" value="Unassembled WGS sequence"/>
</dbReference>
<dbReference type="PANTHER" id="PTHR42720:SF1">
    <property type="entry name" value="GLYCEROL 3-PHOSPHATE OXIDASE"/>
    <property type="match status" value="1"/>
</dbReference>